<accession>A0A3G5ACU0</accession>
<dbReference type="Gene3D" id="3.30.40.10">
    <property type="entry name" value="Zinc/RING finger domain, C3HC4 (zinc finger)"/>
    <property type="match status" value="1"/>
</dbReference>
<protein>
    <recommendedName>
        <fullName evidence="3">TRAF-type domain-containing protein</fullName>
    </recommendedName>
</protein>
<name>A0A3G5ACU0_9VIRU</name>
<dbReference type="EMBL" id="MK072392">
    <property type="protein sequence ID" value="AYV83703.1"/>
    <property type="molecule type" value="Genomic_DNA"/>
</dbReference>
<dbReference type="InterPro" id="IPR013083">
    <property type="entry name" value="Znf_RING/FYVE/PHD"/>
</dbReference>
<keyword evidence="1" id="KW-0175">Coiled coil</keyword>
<proteinExistence type="predicted"/>
<evidence type="ECO:0000256" key="1">
    <source>
        <dbReference type="SAM" id="Coils"/>
    </source>
</evidence>
<organism evidence="2">
    <name type="scientific">Hyperionvirus sp</name>
    <dbReference type="NCBI Taxonomy" id="2487770"/>
    <lineage>
        <taxon>Viruses</taxon>
        <taxon>Varidnaviria</taxon>
        <taxon>Bamfordvirae</taxon>
        <taxon>Nucleocytoviricota</taxon>
        <taxon>Megaviricetes</taxon>
        <taxon>Imitervirales</taxon>
        <taxon>Mimiviridae</taxon>
        <taxon>Klosneuvirinae</taxon>
    </lineage>
</organism>
<feature type="coiled-coil region" evidence="1">
    <location>
        <begin position="243"/>
        <end position="270"/>
    </location>
</feature>
<reference evidence="2" key="1">
    <citation type="submission" date="2018-10" db="EMBL/GenBank/DDBJ databases">
        <title>Hidden diversity of soil giant viruses.</title>
        <authorList>
            <person name="Schulz F."/>
            <person name="Alteio L."/>
            <person name="Goudeau D."/>
            <person name="Ryan E.M."/>
            <person name="Malmstrom R.R."/>
            <person name="Blanchard J."/>
            <person name="Woyke T."/>
        </authorList>
    </citation>
    <scope>NUCLEOTIDE SEQUENCE</scope>
    <source>
        <strain evidence="2">HYV1</strain>
    </source>
</reference>
<gene>
    <name evidence="2" type="ORF">Hyperionvirus10_39</name>
</gene>
<sequence>MAASVPVSAAVEAKGAGASIKRFVKKLKGIVSTNSAYRSASAGGIFVPEFYVCDAGCDFKSINADDVVKHQLECNKFACPLSKFGCVVVGTSTQIKEHECKFAKCDQIPCEFVGDIKTVAKHKVDCEFKPVTCRYCEEVYPYHLLLEHKEKCDQEVVRCRLCNEDGIGRYVFIHYHVVYCFLGYQSTLKQWEKLIGQPAIDRIITESTTALSADGWYSKFPYNREMVAATIAVNTLRSNVLDMTNLMRKMTQMEETLKLLSEKIDIIKSESE</sequence>
<evidence type="ECO:0000313" key="2">
    <source>
        <dbReference type="EMBL" id="AYV83703.1"/>
    </source>
</evidence>
<evidence type="ECO:0008006" key="3">
    <source>
        <dbReference type="Google" id="ProtNLM"/>
    </source>
</evidence>